<dbReference type="InterPro" id="IPR029039">
    <property type="entry name" value="Flavoprotein-like_sf"/>
</dbReference>
<dbReference type="GO" id="GO:0005506">
    <property type="term" value="F:iron ion binding"/>
    <property type="evidence" value="ECO:0007669"/>
    <property type="project" value="InterPro"/>
</dbReference>
<keyword evidence="3" id="KW-0349">Heme</keyword>
<keyword evidence="3" id="KW-0560">Oxidoreductase</keyword>
<evidence type="ECO:0000256" key="3">
    <source>
        <dbReference type="RuleBase" id="RU000461"/>
    </source>
</evidence>
<comment type="similarity">
    <text evidence="3">Belongs to the cytochrome P450 family.</text>
</comment>
<protein>
    <submittedName>
        <fullName evidence="5">Flavo protein</fullName>
    </submittedName>
</protein>
<name>A0A6G1KI38_9PLEO</name>
<organism evidence="5 6">
    <name type="scientific">Pleomassaria siparia CBS 279.74</name>
    <dbReference type="NCBI Taxonomy" id="1314801"/>
    <lineage>
        <taxon>Eukaryota</taxon>
        <taxon>Fungi</taxon>
        <taxon>Dikarya</taxon>
        <taxon>Ascomycota</taxon>
        <taxon>Pezizomycotina</taxon>
        <taxon>Dothideomycetes</taxon>
        <taxon>Pleosporomycetidae</taxon>
        <taxon>Pleosporales</taxon>
        <taxon>Pleomassariaceae</taxon>
        <taxon>Pleomassaria</taxon>
    </lineage>
</organism>
<dbReference type="InterPro" id="IPR002401">
    <property type="entry name" value="Cyt_P450_E_grp-I"/>
</dbReference>
<dbReference type="Pfam" id="PF00067">
    <property type="entry name" value="p450"/>
    <property type="match status" value="1"/>
</dbReference>
<dbReference type="OrthoDB" id="1470350at2759"/>
<dbReference type="EMBL" id="MU005766">
    <property type="protein sequence ID" value="KAF2712576.1"/>
    <property type="molecule type" value="Genomic_DNA"/>
</dbReference>
<dbReference type="InterPro" id="IPR001128">
    <property type="entry name" value="Cyt_P450"/>
</dbReference>
<dbReference type="Gene3D" id="1.10.630.10">
    <property type="entry name" value="Cytochrome P450"/>
    <property type="match status" value="1"/>
</dbReference>
<dbReference type="GO" id="GO:0010181">
    <property type="term" value="F:FMN binding"/>
    <property type="evidence" value="ECO:0007669"/>
    <property type="project" value="InterPro"/>
</dbReference>
<dbReference type="Proteomes" id="UP000799428">
    <property type="component" value="Unassembled WGS sequence"/>
</dbReference>
<dbReference type="InterPro" id="IPR008254">
    <property type="entry name" value="Flavodoxin/NO_synth"/>
</dbReference>
<keyword evidence="2 3" id="KW-0408">Iron</keyword>
<dbReference type="InterPro" id="IPR036396">
    <property type="entry name" value="Cyt_P450_sf"/>
</dbReference>
<keyword evidence="6" id="KW-1185">Reference proteome</keyword>
<dbReference type="PROSITE" id="PS00086">
    <property type="entry name" value="CYTOCHROME_P450"/>
    <property type="match status" value="1"/>
</dbReference>
<dbReference type="SUPFAM" id="SSF48264">
    <property type="entry name" value="Cytochrome P450"/>
    <property type="match status" value="1"/>
</dbReference>
<dbReference type="PRINTS" id="PR00463">
    <property type="entry name" value="EP450I"/>
</dbReference>
<dbReference type="GO" id="GO:0016705">
    <property type="term" value="F:oxidoreductase activity, acting on paired donors, with incorporation or reduction of molecular oxygen"/>
    <property type="evidence" value="ECO:0007669"/>
    <property type="project" value="InterPro"/>
</dbReference>
<evidence type="ECO:0000313" key="5">
    <source>
        <dbReference type="EMBL" id="KAF2712576.1"/>
    </source>
</evidence>
<evidence type="ECO:0000313" key="6">
    <source>
        <dbReference type="Proteomes" id="UP000799428"/>
    </source>
</evidence>
<evidence type="ECO:0000256" key="2">
    <source>
        <dbReference type="ARBA" id="ARBA00023004"/>
    </source>
</evidence>
<dbReference type="AlphaFoldDB" id="A0A6G1KI38"/>
<evidence type="ECO:0000256" key="1">
    <source>
        <dbReference type="ARBA" id="ARBA00022723"/>
    </source>
</evidence>
<gene>
    <name evidence="5" type="ORF">K504DRAFT_499659</name>
</gene>
<dbReference type="SUPFAM" id="SSF52218">
    <property type="entry name" value="Flavoproteins"/>
    <property type="match status" value="1"/>
</dbReference>
<keyword evidence="3" id="KW-0503">Monooxygenase</keyword>
<dbReference type="GO" id="GO:0020037">
    <property type="term" value="F:heme binding"/>
    <property type="evidence" value="ECO:0007669"/>
    <property type="project" value="InterPro"/>
</dbReference>
<dbReference type="Pfam" id="PF00258">
    <property type="entry name" value="Flavodoxin_1"/>
    <property type="match status" value="1"/>
</dbReference>
<proteinExistence type="inferred from homology"/>
<dbReference type="Gene3D" id="3.40.50.360">
    <property type="match status" value="1"/>
</dbReference>
<feature type="domain" description="Flavodoxin-like" evidence="4">
    <location>
        <begin position="203"/>
        <end position="280"/>
    </location>
</feature>
<evidence type="ECO:0000259" key="4">
    <source>
        <dbReference type="Pfam" id="PF00258"/>
    </source>
</evidence>
<reference evidence="5" key="1">
    <citation type="journal article" date="2020" name="Stud. Mycol.">
        <title>101 Dothideomycetes genomes: a test case for predicting lifestyles and emergence of pathogens.</title>
        <authorList>
            <person name="Haridas S."/>
            <person name="Albert R."/>
            <person name="Binder M."/>
            <person name="Bloem J."/>
            <person name="Labutti K."/>
            <person name="Salamov A."/>
            <person name="Andreopoulos B."/>
            <person name="Baker S."/>
            <person name="Barry K."/>
            <person name="Bills G."/>
            <person name="Bluhm B."/>
            <person name="Cannon C."/>
            <person name="Castanera R."/>
            <person name="Culley D."/>
            <person name="Daum C."/>
            <person name="Ezra D."/>
            <person name="Gonzalez J."/>
            <person name="Henrissat B."/>
            <person name="Kuo A."/>
            <person name="Liang C."/>
            <person name="Lipzen A."/>
            <person name="Lutzoni F."/>
            <person name="Magnuson J."/>
            <person name="Mondo S."/>
            <person name="Nolan M."/>
            <person name="Ohm R."/>
            <person name="Pangilinan J."/>
            <person name="Park H.-J."/>
            <person name="Ramirez L."/>
            <person name="Alfaro M."/>
            <person name="Sun H."/>
            <person name="Tritt A."/>
            <person name="Yoshinaga Y."/>
            <person name="Zwiers L.-H."/>
            <person name="Turgeon B."/>
            <person name="Goodwin S."/>
            <person name="Spatafora J."/>
            <person name="Crous P."/>
            <person name="Grigoriev I."/>
        </authorList>
    </citation>
    <scope>NUCLEOTIDE SEQUENCE</scope>
    <source>
        <strain evidence="5">CBS 279.74</strain>
    </source>
</reference>
<keyword evidence="1 3" id="KW-0479">Metal-binding</keyword>
<accession>A0A6G1KI38</accession>
<dbReference type="GO" id="GO:0004497">
    <property type="term" value="F:monooxygenase activity"/>
    <property type="evidence" value="ECO:0007669"/>
    <property type="project" value="UniProtKB-KW"/>
</dbReference>
<dbReference type="InterPro" id="IPR017972">
    <property type="entry name" value="Cyt_P450_CS"/>
</dbReference>
<sequence length="320" mass="35452">MPSATAPQTQAIVPIPEPSGLPFFGNITGIDRDFPLGSMIRLADQYGSWPCIVEPNATLQTEDAWKPFGNGMRGCIGRPFAWQESLLVMTMLLQNFNFILQPDYELGIKQTLTIKPKDLTMRAILRESLTPTIPQHRLSRIAIPTKTEPKKAADSLGNGSAGIPLTVVYGSNSETCESLARRVATDAASHGFSVTKIDCMDSINAGHFISWIEGLKKEKQPLRNTSYAVFGCGHKDWTQTSHRIPKLVDNTLADLGAIRVEEIGLADLSNGKVFSDFEEWEDHVLWLELASRYIKSENFDRTLACFRNIGVVLPKVFVTV</sequence>